<evidence type="ECO:0000256" key="3">
    <source>
        <dbReference type="ARBA" id="ARBA00022598"/>
    </source>
</evidence>
<protein>
    <submittedName>
        <fullName evidence="11">Alanine--tRNA ligase-related protein</fullName>
    </submittedName>
</protein>
<dbReference type="SMART" id="SM00863">
    <property type="entry name" value="tRNA_SAD"/>
    <property type="match status" value="1"/>
</dbReference>
<feature type="coiled-coil region" evidence="9">
    <location>
        <begin position="270"/>
        <end position="297"/>
    </location>
</feature>
<organism evidence="11">
    <name type="scientific">Deinococcus sonorensis KR-87</name>
    <dbReference type="NCBI Taxonomy" id="694439"/>
    <lineage>
        <taxon>Bacteria</taxon>
        <taxon>Thermotogati</taxon>
        <taxon>Deinococcota</taxon>
        <taxon>Deinococci</taxon>
        <taxon>Deinococcales</taxon>
        <taxon>Deinococcaceae</taxon>
        <taxon>Deinococcus</taxon>
    </lineage>
</organism>
<evidence type="ECO:0000256" key="1">
    <source>
        <dbReference type="ARBA" id="ARBA00008226"/>
    </source>
</evidence>
<dbReference type="InterPro" id="IPR012947">
    <property type="entry name" value="tRNA_SAD"/>
</dbReference>
<feature type="domain" description="Alanyl-transfer RNA synthetases family profile" evidence="10">
    <location>
        <begin position="1"/>
        <end position="247"/>
    </location>
</feature>
<dbReference type="Gene3D" id="2.40.30.130">
    <property type="match status" value="1"/>
</dbReference>
<evidence type="ECO:0000256" key="6">
    <source>
        <dbReference type="ARBA" id="ARBA00022884"/>
    </source>
</evidence>
<evidence type="ECO:0000259" key="10">
    <source>
        <dbReference type="PROSITE" id="PS50860"/>
    </source>
</evidence>
<evidence type="ECO:0000313" key="11">
    <source>
        <dbReference type="EMBL" id="XBV85390.1"/>
    </source>
</evidence>
<keyword evidence="2" id="KW-0820">tRNA-binding</keyword>
<keyword evidence="6" id="KW-0694">RNA-binding</keyword>
<dbReference type="EMBL" id="CP158299">
    <property type="protein sequence ID" value="XBV85390.1"/>
    <property type="molecule type" value="Genomic_DNA"/>
</dbReference>
<dbReference type="InterPro" id="IPR050058">
    <property type="entry name" value="Ala-tRNA_ligase"/>
</dbReference>
<dbReference type="InterPro" id="IPR018163">
    <property type="entry name" value="Thr/Ala-tRNA-synth_IIc_edit"/>
</dbReference>
<dbReference type="InterPro" id="IPR018164">
    <property type="entry name" value="Ala-tRNA-synth_IIc_N"/>
</dbReference>
<dbReference type="KEGG" id="dsc:ABOD76_18430"/>
<evidence type="ECO:0000256" key="7">
    <source>
        <dbReference type="ARBA" id="ARBA00022917"/>
    </source>
</evidence>
<dbReference type="GO" id="GO:0004813">
    <property type="term" value="F:alanine-tRNA ligase activity"/>
    <property type="evidence" value="ECO:0007669"/>
    <property type="project" value="InterPro"/>
</dbReference>
<dbReference type="PROSITE" id="PS50860">
    <property type="entry name" value="AA_TRNA_LIGASE_II_ALA"/>
    <property type="match status" value="1"/>
</dbReference>
<keyword evidence="4" id="KW-0547">Nucleotide-binding</keyword>
<keyword evidence="3 11" id="KW-0436">Ligase</keyword>
<evidence type="ECO:0000256" key="5">
    <source>
        <dbReference type="ARBA" id="ARBA00022840"/>
    </source>
</evidence>
<keyword evidence="5" id="KW-0067">ATP-binding</keyword>
<dbReference type="SUPFAM" id="SSF55186">
    <property type="entry name" value="ThrRS/AlaRS common domain"/>
    <property type="match status" value="1"/>
</dbReference>
<proteinExistence type="inferred from homology"/>
<sequence>MTPTATQRLYWSRPLDQRFTARVLAVDGPRVAMDRTLFYPEGGGQNADAGQLQWTGGTAQVTDVQKSGEVIWHTLAGDLPAPEAEVEGQLDWTRRYRHTQRHSAEHLLAQAFHRLNPAFGVRAVSMRGAECTLDLAGQPSEAHARQAEQLLMERLRDGLTLDTVMVEGSDLQRFPLRRPPQVEGPVRVVLFRAADGEIWEASACGGTHLPRAEQAAPVFITRLDHIKGGLTRVTFMAGEEATERLTRVYRQSQQLSRDFSSSLEDLPVRVAEQRSTLLDLRSDLERTQRQLARHLLQEAVGQPWPGTSATFRLLELPTATLLKAATEEARTLTDSLTLLWTTEGRCALVSDVAEAPAQVLLARLLSSCGGRGGGKPELAQGAMPDPAAFVETVRNWYAQAHES</sequence>
<evidence type="ECO:0000256" key="9">
    <source>
        <dbReference type="SAM" id="Coils"/>
    </source>
</evidence>
<gene>
    <name evidence="11" type="ORF">ABOD76_18430</name>
</gene>
<dbReference type="GO" id="GO:0005829">
    <property type="term" value="C:cytosol"/>
    <property type="evidence" value="ECO:0007669"/>
    <property type="project" value="TreeGrafter"/>
</dbReference>
<keyword evidence="7" id="KW-0648">Protein biosynthesis</keyword>
<evidence type="ECO:0000256" key="2">
    <source>
        <dbReference type="ARBA" id="ARBA00022555"/>
    </source>
</evidence>
<dbReference type="RefSeq" id="WP_350243427.1">
    <property type="nucleotide sequence ID" value="NZ_CP158299.1"/>
</dbReference>
<dbReference type="Gene3D" id="3.10.310.40">
    <property type="match status" value="1"/>
</dbReference>
<dbReference type="PANTHER" id="PTHR11777">
    <property type="entry name" value="ALANYL-TRNA SYNTHETASE"/>
    <property type="match status" value="1"/>
</dbReference>
<evidence type="ECO:0000256" key="8">
    <source>
        <dbReference type="ARBA" id="ARBA00023146"/>
    </source>
</evidence>
<dbReference type="GO" id="GO:0005524">
    <property type="term" value="F:ATP binding"/>
    <property type="evidence" value="ECO:0007669"/>
    <property type="project" value="UniProtKB-KW"/>
</dbReference>
<dbReference type="Pfam" id="PF01411">
    <property type="entry name" value="tRNA-synt_2c"/>
    <property type="match status" value="1"/>
</dbReference>
<evidence type="ECO:0000256" key="4">
    <source>
        <dbReference type="ARBA" id="ARBA00022741"/>
    </source>
</evidence>
<dbReference type="GO" id="GO:0002161">
    <property type="term" value="F:aminoacyl-tRNA deacylase activity"/>
    <property type="evidence" value="ECO:0007669"/>
    <property type="project" value="TreeGrafter"/>
</dbReference>
<name>A0AAU7U9J9_9DEIO</name>
<dbReference type="PANTHER" id="PTHR11777:SF9">
    <property type="entry name" value="ALANINE--TRNA LIGASE, CYTOPLASMIC"/>
    <property type="match status" value="1"/>
</dbReference>
<dbReference type="InterPro" id="IPR009000">
    <property type="entry name" value="Transl_B-barrel_sf"/>
</dbReference>
<dbReference type="SUPFAM" id="SSF50447">
    <property type="entry name" value="Translation proteins"/>
    <property type="match status" value="1"/>
</dbReference>
<dbReference type="GO" id="GO:0006419">
    <property type="term" value="P:alanyl-tRNA aminoacylation"/>
    <property type="evidence" value="ECO:0007669"/>
    <property type="project" value="InterPro"/>
</dbReference>
<dbReference type="AlphaFoldDB" id="A0AAU7U9J9"/>
<keyword evidence="8" id="KW-0030">Aminoacyl-tRNA synthetase</keyword>
<keyword evidence="9" id="KW-0175">Coiled coil</keyword>
<dbReference type="GO" id="GO:0000049">
    <property type="term" value="F:tRNA binding"/>
    <property type="evidence" value="ECO:0007669"/>
    <property type="project" value="UniProtKB-KW"/>
</dbReference>
<dbReference type="Gene3D" id="3.30.980.10">
    <property type="entry name" value="Threonyl-trna Synthetase, Chain A, domain 2"/>
    <property type="match status" value="1"/>
</dbReference>
<dbReference type="InterPro" id="IPR018165">
    <property type="entry name" value="Ala-tRNA-synth_IIc_core"/>
</dbReference>
<accession>A0AAU7U9J9</accession>
<comment type="similarity">
    <text evidence="1">Belongs to the class-II aminoacyl-tRNA synthetase family.</text>
</comment>
<reference evidence="11" key="1">
    <citation type="submission" date="2024-06" db="EMBL/GenBank/DDBJ databases">
        <title>Draft Genome Sequence of Deinococcus sonorensis Type Strain KR-87, a Biofilm Producing Representative of the Genus Deinococcus.</title>
        <authorList>
            <person name="Boren L.S."/>
            <person name="Grosso R.A."/>
            <person name="Hugenberg-Cox A.N."/>
            <person name="Hill J.T.E."/>
            <person name="Albert C.M."/>
            <person name="Tuohy J.M."/>
        </authorList>
    </citation>
    <scope>NUCLEOTIDE SEQUENCE</scope>
    <source>
        <strain evidence="11">KR-87</strain>
    </source>
</reference>